<evidence type="ECO:0000256" key="18">
    <source>
        <dbReference type="ARBA" id="ARBA00049790"/>
    </source>
</evidence>
<dbReference type="AlphaFoldDB" id="A0ABD3FI06"/>
<evidence type="ECO:0000256" key="23">
    <source>
        <dbReference type="SAM" id="MobiDB-lite"/>
    </source>
</evidence>
<evidence type="ECO:0000256" key="14">
    <source>
        <dbReference type="ARBA" id="ARBA00047418"/>
    </source>
</evidence>
<proteinExistence type="inferred from homology"/>
<name>A0ABD3FI06_9STRA</name>
<evidence type="ECO:0000256" key="13">
    <source>
        <dbReference type="ARBA" id="ARBA00025783"/>
    </source>
</evidence>
<dbReference type="Pfam" id="PF09445">
    <property type="entry name" value="Methyltransf_15"/>
    <property type="match status" value="1"/>
</dbReference>
<organism evidence="24 25">
    <name type="scientific">Phytophthora oleae</name>
    <dbReference type="NCBI Taxonomy" id="2107226"/>
    <lineage>
        <taxon>Eukaryota</taxon>
        <taxon>Sar</taxon>
        <taxon>Stramenopiles</taxon>
        <taxon>Oomycota</taxon>
        <taxon>Peronosporomycetes</taxon>
        <taxon>Peronosporales</taxon>
        <taxon>Peronosporaceae</taxon>
        <taxon>Phytophthora</taxon>
    </lineage>
</organism>
<evidence type="ECO:0000256" key="2">
    <source>
        <dbReference type="ARBA" id="ARBA00004496"/>
    </source>
</evidence>
<keyword evidence="25" id="KW-1185">Reference proteome</keyword>
<dbReference type="GO" id="GO:0015030">
    <property type="term" value="C:Cajal body"/>
    <property type="evidence" value="ECO:0007669"/>
    <property type="project" value="UniProtKB-SubCell"/>
</dbReference>
<keyword evidence="7" id="KW-0489">Methyltransferase</keyword>
<keyword evidence="10" id="KW-0805">Transcription regulation</keyword>
<evidence type="ECO:0000256" key="12">
    <source>
        <dbReference type="ARBA" id="ARBA00023242"/>
    </source>
</evidence>
<evidence type="ECO:0000256" key="7">
    <source>
        <dbReference type="ARBA" id="ARBA00022603"/>
    </source>
</evidence>
<evidence type="ECO:0000256" key="20">
    <source>
        <dbReference type="ARBA" id="ARBA00064494"/>
    </source>
</evidence>
<comment type="subunit">
    <text evidence="20">May form homooligomers. Interacts with CREBBP/CBP, EED/WAIT1, EP300/P300, NCOA6/PRIP, PPARBP/PBP and SMN.</text>
</comment>
<comment type="catalytic activity">
    <reaction evidence="15">
        <text>a 5'-end (N(7)-methyl 5'-triphosphoguanosine)-ribonucleoside in snoRNA + S-adenosyl-L-methionine = a 5'-end (N(2),N(7)-dimethyl 5'-triphosphoguanosine)-ribonucleoside in snoRNA + S-adenosyl-L-homocysteine + H(+)</text>
        <dbReference type="Rhea" id="RHEA:78475"/>
        <dbReference type="Rhea" id="RHEA-COMP:19086"/>
        <dbReference type="Rhea" id="RHEA-COMP:19088"/>
        <dbReference type="ChEBI" id="CHEBI:15378"/>
        <dbReference type="ChEBI" id="CHEBI:57856"/>
        <dbReference type="ChEBI" id="CHEBI:59789"/>
        <dbReference type="ChEBI" id="CHEBI:156461"/>
        <dbReference type="ChEBI" id="CHEBI:172880"/>
    </reaction>
    <physiologicalReaction direction="left-to-right" evidence="15">
        <dbReference type="Rhea" id="RHEA:78476"/>
    </physiologicalReaction>
</comment>
<dbReference type="GO" id="GO:0008168">
    <property type="term" value="F:methyltransferase activity"/>
    <property type="evidence" value="ECO:0007669"/>
    <property type="project" value="UniProtKB-KW"/>
</dbReference>
<evidence type="ECO:0000256" key="8">
    <source>
        <dbReference type="ARBA" id="ARBA00022679"/>
    </source>
</evidence>
<sequence>MVLVTVVKLHSRKKKEIDEAGKGKKSGGNKRRRLDNGDSEVPGEDDACAGLYKAAQTQLENDMKAAGMEGCLPLSFGGGAQSKASRKRKRLLQKETHQDDDGEAEGGREEDAAGCKQAQCSGGKDAVAVDGEEEQVEEQTTITQTMIVDKVRVVYDSDGEVADRIVEKIEIVEEVKPKEKNFAEIENQNSKSTKKKTKYPVPKDVVKYYLQRHVLFDRFEDGIQLDHESWYSVTPQAIAEHIAKRLACDVVVDPFSGCGGNVIQLAMTCKRVIAIDIDPEKIRMAKHNAEIYGVADKIEFIIGNSIDILPRLMADAVFLSPPWGGVKYSRKRFSLEDMLVKGVSGLNLFAKARQVSKNIAYYLPKGTPMEDLTALTPGEPVECEKIFLNKQLKVVTAYYGDLVAPKNQVRDTTSEESTNEQAAGTNT</sequence>
<keyword evidence="12" id="KW-0539">Nucleus</keyword>
<dbReference type="InterPro" id="IPR019012">
    <property type="entry name" value="RNA_cap_Gua-N2-MeTrfase"/>
</dbReference>
<comment type="similarity">
    <text evidence="13">Belongs to the methyltransferase superfamily. Trimethylguanosine synthase family.</text>
</comment>
<dbReference type="FunFam" id="3.40.50.150:FF:000066">
    <property type="entry name" value="Trimethylguanosine synthase 1"/>
    <property type="match status" value="1"/>
</dbReference>
<dbReference type="GO" id="GO:0005730">
    <property type="term" value="C:nucleolus"/>
    <property type="evidence" value="ECO:0007669"/>
    <property type="project" value="UniProtKB-SubCell"/>
</dbReference>
<keyword evidence="11" id="KW-0804">Transcription</keyword>
<evidence type="ECO:0000313" key="25">
    <source>
        <dbReference type="Proteomes" id="UP001632037"/>
    </source>
</evidence>
<accession>A0ABD3FI06</accession>
<evidence type="ECO:0000256" key="16">
    <source>
        <dbReference type="ARBA" id="ARBA00048763"/>
    </source>
</evidence>
<evidence type="ECO:0000256" key="6">
    <source>
        <dbReference type="ARBA" id="ARBA00022553"/>
    </source>
</evidence>
<dbReference type="Gene3D" id="3.40.50.150">
    <property type="entry name" value="Vaccinia Virus protein VP39"/>
    <property type="match status" value="1"/>
</dbReference>
<protein>
    <recommendedName>
        <fullName evidence="4">Trimethylguanosine synthase</fullName>
    </recommendedName>
    <alternativeName>
        <fullName evidence="18">Cap-specific guanine-N(2) methyltransferase</fullName>
    </alternativeName>
    <alternativeName>
        <fullName evidence="21">Nuclear receptor coactivator 6-interacting protein</fullName>
    </alternativeName>
    <alternativeName>
        <fullName evidence="22">PRIP-interacting protein with methyltransferase motif</fullName>
    </alternativeName>
</protein>
<keyword evidence="5" id="KW-0963">Cytoplasm</keyword>
<keyword evidence="9" id="KW-0949">S-adenosyl-L-methionine</keyword>
<comment type="caution">
    <text evidence="24">The sequence shown here is derived from an EMBL/GenBank/DDBJ whole genome shotgun (WGS) entry which is preliminary data.</text>
</comment>
<evidence type="ECO:0000256" key="3">
    <source>
        <dbReference type="ARBA" id="ARBA00004604"/>
    </source>
</evidence>
<dbReference type="PANTHER" id="PTHR14741:SF32">
    <property type="entry name" value="TRIMETHYLGUANOSINE SYNTHASE"/>
    <property type="match status" value="1"/>
</dbReference>
<evidence type="ECO:0000256" key="17">
    <source>
        <dbReference type="ARBA" id="ARBA00049075"/>
    </source>
</evidence>
<evidence type="ECO:0000256" key="22">
    <source>
        <dbReference type="ARBA" id="ARBA00081504"/>
    </source>
</evidence>
<evidence type="ECO:0000256" key="10">
    <source>
        <dbReference type="ARBA" id="ARBA00023015"/>
    </source>
</evidence>
<feature type="region of interest" description="Disordered" evidence="23">
    <location>
        <begin position="13"/>
        <end position="46"/>
    </location>
</feature>
<feature type="compositionally biased region" description="Basic residues" evidence="23">
    <location>
        <begin position="23"/>
        <end position="33"/>
    </location>
</feature>
<keyword evidence="6" id="KW-0597">Phosphoprotein</keyword>
<reference evidence="24 25" key="1">
    <citation type="submission" date="2024-09" db="EMBL/GenBank/DDBJ databases">
        <title>Genome sequencing and assembly of Phytophthora oleae, isolate VK10A, causative agent of rot of olive drupes.</title>
        <authorList>
            <person name="Conti Taguali S."/>
            <person name="Riolo M."/>
            <person name="La Spada F."/>
            <person name="Cacciola S.O."/>
            <person name="Dionisio G."/>
        </authorList>
    </citation>
    <scope>NUCLEOTIDE SEQUENCE [LARGE SCALE GENOMIC DNA]</scope>
    <source>
        <strain evidence="24 25">VK10A</strain>
    </source>
</reference>
<dbReference type="GO" id="GO:0005737">
    <property type="term" value="C:cytoplasm"/>
    <property type="evidence" value="ECO:0007669"/>
    <property type="project" value="UniProtKB-SubCell"/>
</dbReference>
<feature type="region of interest" description="Disordered" evidence="23">
    <location>
        <begin position="76"/>
        <end position="110"/>
    </location>
</feature>
<keyword evidence="8" id="KW-0808">Transferase</keyword>
<evidence type="ECO:0000256" key="1">
    <source>
        <dbReference type="ARBA" id="ARBA00004408"/>
    </source>
</evidence>
<comment type="catalytic activity">
    <reaction evidence="16">
        <text>a 5'-end (N(2),N(7)-dimethyl 5'-triphosphoguanosine)-ribonucleoside in snRNA + S-adenosyl-L-methionine = a 5'-end (N(2),N(2),N(7)-trimethyl 5'-triphosphoguanosine)-ribonucleoside in snRNA + S-adenosyl-L-homocysteine + H(+)</text>
        <dbReference type="Rhea" id="RHEA:78479"/>
        <dbReference type="Rhea" id="RHEA-COMP:19087"/>
        <dbReference type="Rhea" id="RHEA-COMP:19089"/>
        <dbReference type="ChEBI" id="CHEBI:15378"/>
        <dbReference type="ChEBI" id="CHEBI:57856"/>
        <dbReference type="ChEBI" id="CHEBI:59789"/>
        <dbReference type="ChEBI" id="CHEBI:167623"/>
        <dbReference type="ChEBI" id="CHEBI:172880"/>
    </reaction>
    <physiologicalReaction direction="left-to-right" evidence="16">
        <dbReference type="Rhea" id="RHEA:78480"/>
    </physiologicalReaction>
</comment>
<evidence type="ECO:0000256" key="9">
    <source>
        <dbReference type="ARBA" id="ARBA00022691"/>
    </source>
</evidence>
<evidence type="ECO:0000313" key="24">
    <source>
        <dbReference type="EMBL" id="KAL3666042.1"/>
    </source>
</evidence>
<comment type="function">
    <text evidence="19">Catalyzes the 2 serial methylation steps for the conversion of the 7-monomethylguanosine (m(7)G) caps of snRNAs and snoRNAs to a 2,2,7-trimethylguanosine (m(2,2,7)G) cap structure. The enzyme is specific for guanine, and N7 methylation must precede N2 methylation. Hypermethylation of the m7G cap of U snRNAs leads to their concentration in nuclear foci, their colocalization with coilin and the formation of canonical Cajal bodies (CBs). Plays a role in transcriptional regulation.</text>
</comment>
<dbReference type="SUPFAM" id="SSF53335">
    <property type="entry name" value="S-adenosyl-L-methionine-dependent methyltransferases"/>
    <property type="match status" value="1"/>
</dbReference>
<comment type="subcellular location">
    <subcellularLocation>
        <location evidence="2">Cytoplasm</location>
    </subcellularLocation>
    <subcellularLocation>
        <location evidence="1">Nucleus</location>
        <location evidence="1">Cajal body</location>
    </subcellularLocation>
    <subcellularLocation>
        <location evidence="3">Nucleus</location>
        <location evidence="3">Nucleolus</location>
    </subcellularLocation>
</comment>
<dbReference type="Proteomes" id="UP001632037">
    <property type="component" value="Unassembled WGS sequence"/>
</dbReference>
<dbReference type="InterPro" id="IPR029063">
    <property type="entry name" value="SAM-dependent_MTases_sf"/>
</dbReference>
<comment type="catalytic activity">
    <reaction evidence="14">
        <text>a 5'-end (N(2),N(7)-dimethyl 5'-triphosphoguanosine)-ribonucleoside in snoRNA + S-adenosyl-L-methionine = a 5'-end (N(2),N(2),N(7)-trimethyl 5'-triphosphoguanosine)-ribonucleoside in snoRNA + S-adenosyl-L-homocysteine + H(+)</text>
        <dbReference type="Rhea" id="RHEA:78507"/>
        <dbReference type="Rhea" id="RHEA-COMP:19088"/>
        <dbReference type="Rhea" id="RHEA-COMP:19090"/>
        <dbReference type="ChEBI" id="CHEBI:15378"/>
        <dbReference type="ChEBI" id="CHEBI:57856"/>
        <dbReference type="ChEBI" id="CHEBI:59789"/>
        <dbReference type="ChEBI" id="CHEBI:167623"/>
        <dbReference type="ChEBI" id="CHEBI:172880"/>
    </reaction>
    <physiologicalReaction direction="left-to-right" evidence="14">
        <dbReference type="Rhea" id="RHEA:78508"/>
    </physiologicalReaction>
</comment>
<dbReference type="EMBL" id="JBIMZQ010000018">
    <property type="protein sequence ID" value="KAL3666042.1"/>
    <property type="molecule type" value="Genomic_DNA"/>
</dbReference>
<evidence type="ECO:0000256" key="15">
    <source>
        <dbReference type="ARBA" id="ARBA00048740"/>
    </source>
</evidence>
<feature type="compositionally biased region" description="Basic and acidic residues" evidence="23">
    <location>
        <begin position="92"/>
        <end position="110"/>
    </location>
</feature>
<evidence type="ECO:0000256" key="21">
    <source>
        <dbReference type="ARBA" id="ARBA00079339"/>
    </source>
</evidence>
<feature type="compositionally biased region" description="Acidic residues" evidence="23">
    <location>
        <begin position="37"/>
        <end position="46"/>
    </location>
</feature>
<evidence type="ECO:0000256" key="19">
    <source>
        <dbReference type="ARBA" id="ARBA00057179"/>
    </source>
</evidence>
<dbReference type="GO" id="GO:0032259">
    <property type="term" value="P:methylation"/>
    <property type="evidence" value="ECO:0007669"/>
    <property type="project" value="UniProtKB-KW"/>
</dbReference>
<evidence type="ECO:0000256" key="4">
    <source>
        <dbReference type="ARBA" id="ARBA00018517"/>
    </source>
</evidence>
<dbReference type="PANTHER" id="PTHR14741">
    <property type="entry name" value="S-ADENOSYLMETHIONINE-DEPENDENT METHYLTRANSFERASE RELATED"/>
    <property type="match status" value="1"/>
</dbReference>
<dbReference type="CDD" id="cd02440">
    <property type="entry name" value="AdoMet_MTases"/>
    <property type="match status" value="1"/>
</dbReference>
<gene>
    <name evidence="24" type="ORF">V7S43_008835</name>
</gene>
<evidence type="ECO:0000256" key="5">
    <source>
        <dbReference type="ARBA" id="ARBA00022490"/>
    </source>
</evidence>
<evidence type="ECO:0000256" key="11">
    <source>
        <dbReference type="ARBA" id="ARBA00023163"/>
    </source>
</evidence>
<comment type="catalytic activity">
    <reaction evidence="17">
        <text>a 5'-end (N(7)-methyl 5'-triphosphoguanosine)-ribonucleoside in snRNA + S-adenosyl-L-methionine = a 5'-end (N(2),N(7)-dimethyl 5'-triphosphoguanosine)-ribonucleoside in snRNA + S-adenosyl-L-homocysteine + H(+)</text>
        <dbReference type="Rhea" id="RHEA:78471"/>
        <dbReference type="Rhea" id="RHEA-COMP:19085"/>
        <dbReference type="Rhea" id="RHEA-COMP:19087"/>
        <dbReference type="ChEBI" id="CHEBI:15378"/>
        <dbReference type="ChEBI" id="CHEBI:57856"/>
        <dbReference type="ChEBI" id="CHEBI:59789"/>
        <dbReference type="ChEBI" id="CHEBI:156461"/>
        <dbReference type="ChEBI" id="CHEBI:172880"/>
    </reaction>
    <physiologicalReaction direction="left-to-right" evidence="17">
        <dbReference type="Rhea" id="RHEA:78472"/>
    </physiologicalReaction>
</comment>